<dbReference type="AlphaFoldDB" id="A0A2U1SNB2"/>
<gene>
    <name evidence="1" type="ORF">C5689_14955</name>
</gene>
<comment type="caution">
    <text evidence="1">The sequence shown here is derived from an EMBL/GenBank/DDBJ whole genome shotgun (WGS) entry which is preliminary data.</text>
</comment>
<accession>A0A2U1SNB2</accession>
<dbReference type="OrthoDB" id="8451135at2"/>
<dbReference type="RefSeq" id="WP_108918080.1">
    <property type="nucleotide sequence ID" value="NZ_BGJY01000008.1"/>
</dbReference>
<organism evidence="1 2">
    <name type="scientific">Methylosinus sporium</name>
    <dbReference type="NCBI Taxonomy" id="428"/>
    <lineage>
        <taxon>Bacteria</taxon>
        <taxon>Pseudomonadati</taxon>
        <taxon>Pseudomonadota</taxon>
        <taxon>Alphaproteobacteria</taxon>
        <taxon>Hyphomicrobiales</taxon>
        <taxon>Methylocystaceae</taxon>
        <taxon>Methylosinus</taxon>
    </lineage>
</organism>
<keyword evidence="2" id="KW-1185">Reference proteome</keyword>
<reference evidence="1 2" key="1">
    <citation type="journal article" date="2018" name="Appl. Microbiol. Biotechnol.">
        <title>Co-cultivation of the strictly anaerobic methanogen Methanosarcina barkeri with aerobic methanotrophs in an oxygen-limited membrane bioreactor.</title>
        <authorList>
            <person name="In 't Zandt M.H."/>
            <person name="van den Bosch T.J.M."/>
            <person name="Rijkers R."/>
            <person name="van Kessel M.A.H.J."/>
            <person name="Jetten M.S.M."/>
            <person name="Welte C.U."/>
        </authorList>
    </citation>
    <scope>NUCLEOTIDE SEQUENCE [LARGE SCALE GENOMIC DNA]</scope>
    <source>
        <strain evidence="1 2">DSM 17706</strain>
    </source>
</reference>
<dbReference type="EMBL" id="PUIV01000029">
    <property type="protein sequence ID" value="PWB93085.1"/>
    <property type="molecule type" value="Genomic_DNA"/>
</dbReference>
<evidence type="ECO:0000313" key="2">
    <source>
        <dbReference type="Proteomes" id="UP000245137"/>
    </source>
</evidence>
<protein>
    <submittedName>
        <fullName evidence="1">Transposase</fullName>
    </submittedName>
</protein>
<proteinExistence type="predicted"/>
<dbReference type="Proteomes" id="UP000245137">
    <property type="component" value="Unassembled WGS sequence"/>
</dbReference>
<sequence>MLSAVILAFDTPQATPGRGRESAEREAIVRTLASLVDACVAGLVADAVLVGPPDSGFGLIAEEAGCGLVEAVDARSGLSRALPAMRYSDVLVLRAGHSPERGFVDELRDALAYGEQGRAMVLRAAPNSLLTRLAPRLAEPVGLVARREDFGAAGDLATLAKKLRATELTTKARRAI</sequence>
<evidence type="ECO:0000313" key="1">
    <source>
        <dbReference type="EMBL" id="PWB93085.1"/>
    </source>
</evidence>
<name>A0A2U1SNB2_METSR</name>